<reference evidence="2" key="3">
    <citation type="submission" date="2025-08" db="UniProtKB">
        <authorList>
            <consortium name="Ensembl"/>
        </authorList>
    </citation>
    <scope>IDENTIFICATION</scope>
</reference>
<keyword evidence="3" id="KW-1185">Reference proteome</keyword>
<protein>
    <recommendedName>
        <fullName evidence="4">Secreted protein</fullName>
    </recommendedName>
</protein>
<dbReference type="AlphaFoldDB" id="H2XRB1"/>
<reference evidence="2" key="2">
    <citation type="journal article" date="2008" name="Genome Biol.">
        <title>Improved genome assembly and evidence-based global gene model set for the chordate Ciona intestinalis: new insight into intron and operon populations.</title>
        <authorList>
            <person name="Satou Y."/>
            <person name="Mineta K."/>
            <person name="Ogasawara M."/>
            <person name="Sasakura Y."/>
            <person name="Shoguchi E."/>
            <person name="Ueno K."/>
            <person name="Yamada L."/>
            <person name="Matsumoto J."/>
            <person name="Wasserscheid J."/>
            <person name="Dewar K."/>
            <person name="Wiley G.B."/>
            <person name="Macmil S.L."/>
            <person name="Roe B.A."/>
            <person name="Zeller R.W."/>
            <person name="Hastings K.E."/>
            <person name="Lemaire P."/>
            <person name="Lindquist E."/>
            <person name="Endo T."/>
            <person name="Hotta K."/>
            <person name="Inaba K."/>
        </authorList>
    </citation>
    <scope>NUCLEOTIDE SEQUENCE [LARGE SCALE GENOMIC DNA]</scope>
    <source>
        <strain evidence="2">wild type</strain>
    </source>
</reference>
<evidence type="ECO:0000313" key="2">
    <source>
        <dbReference type="Ensembl" id="ENSCINP00000032195.1"/>
    </source>
</evidence>
<name>H2XRB1_CIOIN</name>
<sequence>MGRTKKTLPCLNSCLLVLLLLRSSLKTHCCRFVVLRLVYFSNQRTVVACSDLIYDHCL</sequence>
<accession>H2XRB1</accession>
<evidence type="ECO:0008006" key="4">
    <source>
        <dbReference type="Google" id="ProtNLM"/>
    </source>
</evidence>
<proteinExistence type="predicted"/>
<dbReference type="Ensembl" id="ENSCINT00000032949.1">
    <property type="protein sequence ID" value="ENSCINP00000032195.1"/>
    <property type="gene ID" value="ENSCING00000021406.1"/>
</dbReference>
<reference evidence="3" key="1">
    <citation type="journal article" date="2002" name="Science">
        <title>The draft genome of Ciona intestinalis: insights into chordate and vertebrate origins.</title>
        <authorList>
            <person name="Dehal P."/>
            <person name="Satou Y."/>
            <person name="Campbell R.K."/>
            <person name="Chapman J."/>
            <person name="Degnan B."/>
            <person name="De Tomaso A."/>
            <person name="Davidson B."/>
            <person name="Di Gregorio A."/>
            <person name="Gelpke M."/>
            <person name="Goodstein D.M."/>
            <person name="Harafuji N."/>
            <person name="Hastings K.E."/>
            <person name="Ho I."/>
            <person name="Hotta K."/>
            <person name="Huang W."/>
            <person name="Kawashima T."/>
            <person name="Lemaire P."/>
            <person name="Martinez D."/>
            <person name="Meinertzhagen I.A."/>
            <person name="Necula S."/>
            <person name="Nonaka M."/>
            <person name="Putnam N."/>
            <person name="Rash S."/>
            <person name="Saiga H."/>
            <person name="Satake M."/>
            <person name="Terry A."/>
            <person name="Yamada L."/>
            <person name="Wang H.G."/>
            <person name="Awazu S."/>
            <person name="Azumi K."/>
            <person name="Boore J."/>
            <person name="Branno M."/>
            <person name="Chin-Bow S."/>
            <person name="DeSantis R."/>
            <person name="Doyle S."/>
            <person name="Francino P."/>
            <person name="Keys D.N."/>
            <person name="Haga S."/>
            <person name="Hayashi H."/>
            <person name="Hino K."/>
            <person name="Imai K.S."/>
            <person name="Inaba K."/>
            <person name="Kano S."/>
            <person name="Kobayashi K."/>
            <person name="Kobayashi M."/>
            <person name="Lee B.I."/>
            <person name="Makabe K.W."/>
            <person name="Manohar C."/>
            <person name="Matassi G."/>
            <person name="Medina M."/>
            <person name="Mochizuki Y."/>
            <person name="Mount S."/>
            <person name="Morishita T."/>
            <person name="Miura S."/>
            <person name="Nakayama A."/>
            <person name="Nishizaka S."/>
            <person name="Nomoto H."/>
            <person name="Ohta F."/>
            <person name="Oishi K."/>
            <person name="Rigoutsos I."/>
            <person name="Sano M."/>
            <person name="Sasaki A."/>
            <person name="Sasakura Y."/>
            <person name="Shoguchi E."/>
            <person name="Shin-i T."/>
            <person name="Spagnuolo A."/>
            <person name="Stainier D."/>
            <person name="Suzuki M.M."/>
            <person name="Tassy O."/>
            <person name="Takatori N."/>
            <person name="Tokuoka M."/>
            <person name="Yagi K."/>
            <person name="Yoshizaki F."/>
            <person name="Wada S."/>
            <person name="Zhang C."/>
            <person name="Hyatt P.D."/>
            <person name="Larimer F."/>
            <person name="Detter C."/>
            <person name="Doggett N."/>
            <person name="Glavina T."/>
            <person name="Hawkins T."/>
            <person name="Richardson P."/>
            <person name="Lucas S."/>
            <person name="Kohara Y."/>
            <person name="Levine M."/>
            <person name="Satoh N."/>
            <person name="Rokhsar D.S."/>
        </authorList>
    </citation>
    <scope>NUCLEOTIDE SEQUENCE [LARGE SCALE GENOMIC DNA]</scope>
</reference>
<organism evidence="2 3">
    <name type="scientific">Ciona intestinalis</name>
    <name type="common">Transparent sea squirt</name>
    <name type="synonym">Ascidia intestinalis</name>
    <dbReference type="NCBI Taxonomy" id="7719"/>
    <lineage>
        <taxon>Eukaryota</taxon>
        <taxon>Metazoa</taxon>
        <taxon>Chordata</taxon>
        <taxon>Tunicata</taxon>
        <taxon>Ascidiacea</taxon>
        <taxon>Phlebobranchia</taxon>
        <taxon>Cionidae</taxon>
        <taxon>Ciona</taxon>
    </lineage>
</organism>
<dbReference type="HOGENOM" id="CLU_2978419_0_0_1"/>
<dbReference type="EMBL" id="EAAA01000610">
    <property type="status" value="NOT_ANNOTATED_CDS"/>
    <property type="molecule type" value="Genomic_DNA"/>
</dbReference>
<feature type="signal peptide" evidence="1">
    <location>
        <begin position="1"/>
        <end position="29"/>
    </location>
</feature>
<feature type="chain" id="PRO_5003578111" description="Secreted protein" evidence="1">
    <location>
        <begin position="30"/>
        <end position="58"/>
    </location>
</feature>
<dbReference type="InParanoid" id="H2XRB1"/>
<keyword evidence="1" id="KW-0732">Signal</keyword>
<evidence type="ECO:0000313" key="3">
    <source>
        <dbReference type="Proteomes" id="UP000008144"/>
    </source>
</evidence>
<reference evidence="2" key="4">
    <citation type="submission" date="2025-09" db="UniProtKB">
        <authorList>
            <consortium name="Ensembl"/>
        </authorList>
    </citation>
    <scope>IDENTIFICATION</scope>
</reference>
<evidence type="ECO:0000256" key="1">
    <source>
        <dbReference type="SAM" id="SignalP"/>
    </source>
</evidence>
<dbReference type="Proteomes" id="UP000008144">
    <property type="component" value="Chromosome 10"/>
</dbReference>